<protein>
    <submittedName>
        <fullName evidence="1">Uncharacterized protein</fullName>
    </submittedName>
</protein>
<evidence type="ECO:0000313" key="1">
    <source>
        <dbReference type="EMBL" id="CAI0551453.1"/>
    </source>
</evidence>
<organism evidence="1 2">
    <name type="scientific">Linum tenue</name>
    <dbReference type="NCBI Taxonomy" id="586396"/>
    <lineage>
        <taxon>Eukaryota</taxon>
        <taxon>Viridiplantae</taxon>
        <taxon>Streptophyta</taxon>
        <taxon>Embryophyta</taxon>
        <taxon>Tracheophyta</taxon>
        <taxon>Spermatophyta</taxon>
        <taxon>Magnoliopsida</taxon>
        <taxon>eudicotyledons</taxon>
        <taxon>Gunneridae</taxon>
        <taxon>Pentapetalae</taxon>
        <taxon>rosids</taxon>
        <taxon>fabids</taxon>
        <taxon>Malpighiales</taxon>
        <taxon>Linaceae</taxon>
        <taxon>Linum</taxon>
    </lineage>
</organism>
<evidence type="ECO:0000313" key="2">
    <source>
        <dbReference type="Proteomes" id="UP001154282"/>
    </source>
</evidence>
<reference evidence="1" key="1">
    <citation type="submission" date="2022-08" db="EMBL/GenBank/DDBJ databases">
        <authorList>
            <person name="Gutierrez-Valencia J."/>
        </authorList>
    </citation>
    <scope>NUCLEOTIDE SEQUENCE</scope>
</reference>
<dbReference type="EMBL" id="CAMGYJ010000010">
    <property type="protein sequence ID" value="CAI0551453.1"/>
    <property type="molecule type" value="Genomic_DNA"/>
</dbReference>
<keyword evidence="2" id="KW-1185">Reference proteome</keyword>
<name>A0AAV0R1U7_9ROSI</name>
<comment type="caution">
    <text evidence="1">The sequence shown here is derived from an EMBL/GenBank/DDBJ whole genome shotgun (WGS) entry which is preliminary data.</text>
</comment>
<dbReference type="Proteomes" id="UP001154282">
    <property type="component" value="Unassembled WGS sequence"/>
</dbReference>
<proteinExistence type="predicted"/>
<sequence length="118" mass="13625">MTRGDIGGRKQDRVRSERVACSGHVCGNGTLFLDVLSFEIRSRRRMTLRYSCFGLFEWKSLSSDLECLVEFLRWTNKGSKFPLHGCNVESTWVLYICQFQWPKTKGNTFQHSVITSHG</sequence>
<accession>A0AAV0R1U7</accession>
<gene>
    <name evidence="1" type="ORF">LITE_LOCUS45976</name>
</gene>
<dbReference type="AlphaFoldDB" id="A0AAV0R1U7"/>